<dbReference type="SUPFAM" id="SSF63737">
    <property type="entry name" value="Leukotriene A4 hydrolase N-terminal domain"/>
    <property type="match status" value="1"/>
</dbReference>
<keyword evidence="4 12" id="KW-0645">Protease</keyword>
<dbReference type="GO" id="GO:0006508">
    <property type="term" value="P:proteolysis"/>
    <property type="evidence" value="ECO:0007669"/>
    <property type="project" value="UniProtKB-KW"/>
</dbReference>
<keyword evidence="18" id="KW-1185">Reference proteome</keyword>
<dbReference type="GO" id="GO:0005737">
    <property type="term" value="C:cytoplasm"/>
    <property type="evidence" value="ECO:0007669"/>
    <property type="project" value="TreeGrafter"/>
</dbReference>
<evidence type="ECO:0000256" key="2">
    <source>
        <dbReference type="ARBA" id="ARBA00010136"/>
    </source>
</evidence>
<evidence type="ECO:0000256" key="3">
    <source>
        <dbReference type="ARBA" id="ARBA00022438"/>
    </source>
</evidence>
<keyword evidence="5 10" id="KW-0479">Metal-binding</keyword>
<dbReference type="Gene3D" id="1.25.50.20">
    <property type="match status" value="1"/>
</dbReference>
<feature type="site" description="Transition state stabilizer" evidence="11">
    <location>
        <position position="421"/>
    </location>
</feature>
<dbReference type="Gene3D" id="1.10.390.10">
    <property type="entry name" value="Neutral Protease Domain 2"/>
    <property type="match status" value="1"/>
</dbReference>
<dbReference type="EMBL" id="CP119075">
    <property type="protein sequence ID" value="WED64166.1"/>
    <property type="molecule type" value="Genomic_DNA"/>
</dbReference>
<comment type="cofactor">
    <cofactor evidence="10 12">
        <name>Zn(2+)</name>
        <dbReference type="ChEBI" id="CHEBI:29105"/>
    </cofactor>
    <text evidence="10 12">Binds 1 zinc ion per subunit.</text>
</comment>
<evidence type="ECO:0000313" key="17">
    <source>
        <dbReference type="EMBL" id="WED64166.1"/>
    </source>
</evidence>
<dbReference type="InterPro" id="IPR045357">
    <property type="entry name" value="Aminopeptidase_N-like_N"/>
</dbReference>
<evidence type="ECO:0000256" key="8">
    <source>
        <dbReference type="ARBA" id="ARBA00023049"/>
    </source>
</evidence>
<dbReference type="Pfam" id="PF11838">
    <property type="entry name" value="ERAP1_C"/>
    <property type="match status" value="1"/>
</dbReference>
<dbReference type="GO" id="GO:0005615">
    <property type="term" value="C:extracellular space"/>
    <property type="evidence" value="ECO:0007669"/>
    <property type="project" value="TreeGrafter"/>
</dbReference>
<dbReference type="CDD" id="cd09601">
    <property type="entry name" value="M1_APN-Q_like"/>
    <property type="match status" value="1"/>
</dbReference>
<proteinExistence type="inferred from homology"/>
<evidence type="ECO:0000256" key="9">
    <source>
        <dbReference type="PIRSR" id="PIRSR634016-1"/>
    </source>
</evidence>
<organism evidence="17 18">
    <name type="scientific">Synoicihabitans lomoniglobus</name>
    <dbReference type="NCBI Taxonomy" id="2909285"/>
    <lineage>
        <taxon>Bacteria</taxon>
        <taxon>Pseudomonadati</taxon>
        <taxon>Verrucomicrobiota</taxon>
        <taxon>Opitutia</taxon>
        <taxon>Opitutales</taxon>
        <taxon>Opitutaceae</taxon>
        <taxon>Synoicihabitans</taxon>
    </lineage>
</organism>
<feature type="signal peptide" evidence="13">
    <location>
        <begin position="1"/>
        <end position="24"/>
    </location>
</feature>
<evidence type="ECO:0000256" key="1">
    <source>
        <dbReference type="ARBA" id="ARBA00000098"/>
    </source>
</evidence>
<dbReference type="EC" id="3.4.11.-" evidence="12"/>
<dbReference type="Proteomes" id="UP001218638">
    <property type="component" value="Chromosome"/>
</dbReference>
<feature type="domain" description="Peptidase M1 membrane alanine aminopeptidase" evidence="14">
    <location>
        <begin position="262"/>
        <end position="480"/>
    </location>
</feature>
<comment type="similarity">
    <text evidence="2 12">Belongs to the peptidase M1 family.</text>
</comment>
<feature type="domain" description="Aminopeptidase N-like N-terminal" evidence="16">
    <location>
        <begin position="42"/>
        <end position="228"/>
    </location>
</feature>
<protein>
    <recommendedName>
        <fullName evidence="12">Aminopeptidase</fullName>
        <ecNumber evidence="12">3.4.11.-</ecNumber>
    </recommendedName>
</protein>
<feature type="chain" id="PRO_5042257840" description="Aminopeptidase" evidence="13">
    <location>
        <begin position="25"/>
        <end position="887"/>
    </location>
</feature>
<dbReference type="PANTHER" id="PTHR11533:SF174">
    <property type="entry name" value="PUROMYCIN-SENSITIVE AMINOPEPTIDASE-RELATED"/>
    <property type="match status" value="1"/>
</dbReference>
<evidence type="ECO:0000313" key="18">
    <source>
        <dbReference type="Proteomes" id="UP001218638"/>
    </source>
</evidence>
<evidence type="ECO:0000256" key="10">
    <source>
        <dbReference type="PIRSR" id="PIRSR634016-3"/>
    </source>
</evidence>
<dbReference type="GO" id="GO:0042277">
    <property type="term" value="F:peptide binding"/>
    <property type="evidence" value="ECO:0007669"/>
    <property type="project" value="TreeGrafter"/>
</dbReference>
<feature type="binding site" evidence="10">
    <location>
        <position position="340"/>
    </location>
    <ligand>
        <name>Zn(2+)</name>
        <dbReference type="ChEBI" id="CHEBI:29105"/>
        <note>catalytic</note>
    </ligand>
</feature>
<comment type="catalytic activity">
    <reaction evidence="1">
        <text>Release of an N-terminal amino acid, Xaa-|-Yaa- from a peptide, amide or arylamide. Xaa is preferably Ala, but may be most amino acids including Pro (slow action). When a terminal hydrophobic residue is followed by a prolyl residue, the two may be released as an intact Xaa-Pro dipeptide.</text>
        <dbReference type="EC" id="3.4.11.2"/>
    </reaction>
</comment>
<dbReference type="InterPro" id="IPR014782">
    <property type="entry name" value="Peptidase_M1_dom"/>
</dbReference>
<dbReference type="InterPro" id="IPR042097">
    <property type="entry name" value="Aminopeptidase_N-like_N_sf"/>
</dbReference>
<dbReference type="Pfam" id="PF01433">
    <property type="entry name" value="Peptidase_M1"/>
    <property type="match status" value="1"/>
</dbReference>
<evidence type="ECO:0000256" key="6">
    <source>
        <dbReference type="ARBA" id="ARBA00022801"/>
    </source>
</evidence>
<reference evidence="17" key="1">
    <citation type="submission" date="2023-03" db="EMBL/GenBank/DDBJ databases">
        <title>Lomoglobus Profundus gen. nov., sp. nov., a novel member of the phylum Verrucomicrobia, isolated from deep-marine sediment of South China Sea.</title>
        <authorList>
            <person name="Ahmad T."/>
            <person name="Ishaq S.E."/>
            <person name="Wang F."/>
        </authorList>
    </citation>
    <scope>NUCLEOTIDE SEQUENCE</scope>
    <source>
        <strain evidence="17">LMO-M01</strain>
    </source>
</reference>
<evidence type="ECO:0000259" key="16">
    <source>
        <dbReference type="Pfam" id="PF17900"/>
    </source>
</evidence>
<feature type="domain" description="ERAP1-like C-terminal" evidence="15">
    <location>
        <begin position="554"/>
        <end position="845"/>
    </location>
</feature>
<evidence type="ECO:0000256" key="11">
    <source>
        <dbReference type="PIRSR" id="PIRSR634016-4"/>
    </source>
</evidence>
<evidence type="ECO:0000259" key="15">
    <source>
        <dbReference type="Pfam" id="PF11838"/>
    </source>
</evidence>
<dbReference type="GO" id="GO:0043171">
    <property type="term" value="P:peptide catabolic process"/>
    <property type="evidence" value="ECO:0007669"/>
    <property type="project" value="TreeGrafter"/>
</dbReference>
<sequence>MKYRWGRRGIVALAIVLCSTSARAEAPFNFETNPGNLPKTIVPTHYRVRIEPDLPARTIQGEVRIDIEVRATVDAIVLNANELTIDRATLLPAGDSPHDDPVALTATLDADLQQLSLAGPEPLAPGAYVIEITYRGIIHPNAEGFFFDRYPTASGEKEMFGTQMEVLEARRALPCWDEPAFRATFDVTLVVPASFTAFSNMPATGETPLPGDRKAVSFARTPSMSSYLLAFFGGELETIEADHHGTRLIIAFTEGKTATAGYALESTKRILDYYADYFGAPYPLPQLVQIGVPNAFSNFGAMENWGCISYIDTLLLYDPAVMSQTDKEWVFKVIAHEIAHQWFGNLVTMGWWDNLWLNEGFASWLETKCTNDLNPTWNTWLRANSDKERALALDARQSTHAIQLPGVTETSAMDAFDTISYEKGKAFVRMLEAFLGETPFRDGIRLYMQRHALSNTTTADLWAALAESSGQPVTAIAAGWTEQPGFPIVSATVSDDRLHLDQQRFILDDPQAENLSWSIPVTFAPYDQLTSPSSHLLAATPADLPWPGDRSAPKLNVGDTGFYRVLYDEATLSALIAALPTLPVADQLNLLGDTWALVLAGRVAATDYLDIVLALRHSTAQPVWETMLRSLGTIDSWQQRQPGRFAYQSWLVELLTPQLDHIGWDATPGESPLLGTLRARLINILAKSGDEATIAECQRRFARYQEDPTSLSGDLRPAVFNTVGRYADEAMYRRLHDLARAAPTTAEKRRAYGAMQHALEPALARRTLELTLGDELSTSERNANVQRVGVYGEHLDLAWEFAVAHAAELLAAQPAFGVNSYLPEIVQNATDSRYAHELEQVTREHLGEAGEAEAAKATSLIRLNAAVSERELPRIDAWVARRVTPRS</sequence>
<keyword evidence="7 10" id="KW-0862">Zinc</keyword>
<dbReference type="PANTHER" id="PTHR11533">
    <property type="entry name" value="PROTEASE M1 ZINC METALLOPROTEASE"/>
    <property type="match status" value="1"/>
</dbReference>
<evidence type="ECO:0000256" key="7">
    <source>
        <dbReference type="ARBA" id="ARBA00022833"/>
    </source>
</evidence>
<dbReference type="SUPFAM" id="SSF55486">
    <property type="entry name" value="Metalloproteases ('zincins'), catalytic domain"/>
    <property type="match status" value="1"/>
</dbReference>
<dbReference type="GO" id="GO:0016020">
    <property type="term" value="C:membrane"/>
    <property type="evidence" value="ECO:0007669"/>
    <property type="project" value="TreeGrafter"/>
</dbReference>
<keyword evidence="8 12" id="KW-0482">Metalloprotease</keyword>
<dbReference type="FunFam" id="1.10.390.10:FF:000006">
    <property type="entry name" value="Puromycin-sensitive aminopeptidase"/>
    <property type="match status" value="1"/>
</dbReference>
<evidence type="ECO:0000256" key="13">
    <source>
        <dbReference type="SAM" id="SignalP"/>
    </source>
</evidence>
<dbReference type="Gene3D" id="2.60.40.1910">
    <property type="match status" value="1"/>
</dbReference>
<dbReference type="InterPro" id="IPR034016">
    <property type="entry name" value="M1_APN-typ"/>
</dbReference>
<feature type="binding site" evidence="10">
    <location>
        <position position="359"/>
    </location>
    <ligand>
        <name>Zn(2+)</name>
        <dbReference type="ChEBI" id="CHEBI:29105"/>
        <note>catalytic</note>
    </ligand>
</feature>
<evidence type="ECO:0000256" key="4">
    <source>
        <dbReference type="ARBA" id="ARBA00022670"/>
    </source>
</evidence>
<evidence type="ECO:0000256" key="12">
    <source>
        <dbReference type="RuleBase" id="RU364040"/>
    </source>
</evidence>
<evidence type="ECO:0000256" key="5">
    <source>
        <dbReference type="ARBA" id="ARBA00022723"/>
    </source>
</evidence>
<keyword evidence="6 12" id="KW-0378">Hydrolase</keyword>
<accession>A0AAE9ZVJ2</accession>
<feature type="binding site" evidence="10">
    <location>
        <position position="336"/>
    </location>
    <ligand>
        <name>Zn(2+)</name>
        <dbReference type="ChEBI" id="CHEBI:29105"/>
        <note>catalytic</note>
    </ligand>
</feature>
<name>A0AAE9ZVJ2_9BACT</name>
<dbReference type="KEGG" id="slom:PXH66_17650"/>
<dbReference type="RefSeq" id="WP_330930423.1">
    <property type="nucleotide sequence ID" value="NZ_CP119075.1"/>
</dbReference>
<dbReference type="InterPro" id="IPR001930">
    <property type="entry name" value="Peptidase_M1"/>
</dbReference>
<dbReference type="GO" id="GO:0070006">
    <property type="term" value="F:metalloaminopeptidase activity"/>
    <property type="evidence" value="ECO:0007669"/>
    <property type="project" value="TreeGrafter"/>
</dbReference>
<keyword evidence="3 12" id="KW-0031">Aminopeptidase</keyword>
<keyword evidence="13" id="KW-0732">Signal</keyword>
<dbReference type="Pfam" id="PF17900">
    <property type="entry name" value="Peptidase_M1_N"/>
    <property type="match status" value="1"/>
</dbReference>
<dbReference type="Gene3D" id="2.60.40.1730">
    <property type="entry name" value="tricorn interacting facor f3 domain"/>
    <property type="match status" value="1"/>
</dbReference>
<dbReference type="GO" id="GO:0016285">
    <property type="term" value="F:alanyl aminopeptidase activity"/>
    <property type="evidence" value="ECO:0007669"/>
    <property type="project" value="UniProtKB-EC"/>
</dbReference>
<dbReference type="GO" id="GO:0008270">
    <property type="term" value="F:zinc ion binding"/>
    <property type="evidence" value="ECO:0007669"/>
    <property type="project" value="UniProtKB-UniRule"/>
</dbReference>
<dbReference type="InterPro" id="IPR027268">
    <property type="entry name" value="Peptidase_M4/M1_CTD_sf"/>
</dbReference>
<dbReference type="InterPro" id="IPR024571">
    <property type="entry name" value="ERAP1-like_C_dom"/>
</dbReference>
<feature type="active site" description="Proton acceptor" evidence="9">
    <location>
        <position position="337"/>
    </location>
</feature>
<dbReference type="InterPro" id="IPR050344">
    <property type="entry name" value="Peptidase_M1_aminopeptidases"/>
</dbReference>
<evidence type="ECO:0000259" key="14">
    <source>
        <dbReference type="Pfam" id="PF01433"/>
    </source>
</evidence>
<dbReference type="PRINTS" id="PR00756">
    <property type="entry name" value="ALADIPTASE"/>
</dbReference>
<dbReference type="AlphaFoldDB" id="A0AAE9ZVJ2"/>
<gene>
    <name evidence="17" type="ORF">PXH66_17650</name>
</gene>